<accession>A0A0F9TUE7</accession>
<proteinExistence type="predicted"/>
<organism evidence="1">
    <name type="scientific">marine sediment metagenome</name>
    <dbReference type="NCBI Taxonomy" id="412755"/>
    <lineage>
        <taxon>unclassified sequences</taxon>
        <taxon>metagenomes</taxon>
        <taxon>ecological metagenomes</taxon>
    </lineage>
</organism>
<comment type="caution">
    <text evidence="1">The sequence shown here is derived from an EMBL/GenBank/DDBJ whole genome shotgun (WGS) entry which is preliminary data.</text>
</comment>
<reference evidence="1" key="1">
    <citation type="journal article" date="2015" name="Nature">
        <title>Complex archaea that bridge the gap between prokaryotes and eukaryotes.</title>
        <authorList>
            <person name="Spang A."/>
            <person name="Saw J.H."/>
            <person name="Jorgensen S.L."/>
            <person name="Zaremba-Niedzwiedzka K."/>
            <person name="Martijn J."/>
            <person name="Lind A.E."/>
            <person name="van Eijk R."/>
            <person name="Schleper C."/>
            <person name="Guy L."/>
            <person name="Ettema T.J."/>
        </authorList>
    </citation>
    <scope>NUCLEOTIDE SEQUENCE</scope>
</reference>
<evidence type="ECO:0000313" key="1">
    <source>
        <dbReference type="EMBL" id="KKN44993.1"/>
    </source>
</evidence>
<dbReference type="EMBL" id="LAZR01001417">
    <property type="protein sequence ID" value="KKN44993.1"/>
    <property type="molecule type" value="Genomic_DNA"/>
</dbReference>
<gene>
    <name evidence="1" type="ORF">LCGC14_0687540</name>
</gene>
<sequence>MPFKNFGRLGRIYVKPKMKNPLKNTEPLKKKKKKKYKIVGVFKFPNGKTKRRTAYVSSEAEEDLYAQSWSQDSKAMGGWLDDMLIYKK</sequence>
<protein>
    <submittedName>
        <fullName evidence="1">Uncharacterized protein</fullName>
    </submittedName>
</protein>
<name>A0A0F9TUE7_9ZZZZ</name>
<dbReference type="AlphaFoldDB" id="A0A0F9TUE7"/>